<dbReference type="EMBL" id="JBHSFN010000003">
    <property type="protein sequence ID" value="MFC4585755.1"/>
    <property type="molecule type" value="Genomic_DNA"/>
</dbReference>
<dbReference type="Proteomes" id="UP001595891">
    <property type="component" value="Unassembled WGS sequence"/>
</dbReference>
<evidence type="ECO:0000256" key="2">
    <source>
        <dbReference type="SAM" id="SignalP"/>
    </source>
</evidence>
<feature type="region of interest" description="Disordered" evidence="1">
    <location>
        <begin position="24"/>
        <end position="47"/>
    </location>
</feature>
<sequence length="47" mass="4760">MPRTRHVQGSSVVWAAALFLTIAGTAPGADPTPPKDPAVTTGTTRTG</sequence>
<keyword evidence="4" id="KW-1185">Reference proteome</keyword>
<evidence type="ECO:0000313" key="4">
    <source>
        <dbReference type="Proteomes" id="UP001595891"/>
    </source>
</evidence>
<name>A0ABV9EBF4_9ACTN</name>
<gene>
    <name evidence="3" type="ORF">ACFO8L_06720</name>
</gene>
<evidence type="ECO:0000313" key="3">
    <source>
        <dbReference type="EMBL" id="MFC4585755.1"/>
    </source>
</evidence>
<accession>A0ABV9EBF4</accession>
<proteinExistence type="predicted"/>
<keyword evidence="2" id="KW-0732">Signal</keyword>
<protein>
    <submittedName>
        <fullName evidence="3">Uncharacterized protein</fullName>
    </submittedName>
</protein>
<feature type="chain" id="PRO_5046124230" evidence="2">
    <location>
        <begin position="29"/>
        <end position="47"/>
    </location>
</feature>
<feature type="signal peptide" evidence="2">
    <location>
        <begin position="1"/>
        <end position="28"/>
    </location>
</feature>
<comment type="caution">
    <text evidence="3">The sequence shown here is derived from an EMBL/GenBank/DDBJ whole genome shotgun (WGS) entry which is preliminary data.</text>
</comment>
<evidence type="ECO:0000256" key="1">
    <source>
        <dbReference type="SAM" id="MobiDB-lite"/>
    </source>
</evidence>
<organism evidence="3 4">
    <name type="scientific">Sphaerisporangium corydalis</name>
    <dbReference type="NCBI Taxonomy" id="1441875"/>
    <lineage>
        <taxon>Bacteria</taxon>
        <taxon>Bacillati</taxon>
        <taxon>Actinomycetota</taxon>
        <taxon>Actinomycetes</taxon>
        <taxon>Streptosporangiales</taxon>
        <taxon>Streptosporangiaceae</taxon>
        <taxon>Sphaerisporangium</taxon>
    </lineage>
</organism>
<reference evidence="4" key="1">
    <citation type="journal article" date="2019" name="Int. J. Syst. Evol. Microbiol.">
        <title>The Global Catalogue of Microorganisms (GCM) 10K type strain sequencing project: providing services to taxonomists for standard genome sequencing and annotation.</title>
        <authorList>
            <consortium name="The Broad Institute Genomics Platform"/>
            <consortium name="The Broad Institute Genome Sequencing Center for Infectious Disease"/>
            <person name="Wu L."/>
            <person name="Ma J."/>
        </authorList>
    </citation>
    <scope>NUCLEOTIDE SEQUENCE [LARGE SCALE GENOMIC DNA]</scope>
    <source>
        <strain evidence="4">CCUG 49560</strain>
    </source>
</reference>
<dbReference type="RefSeq" id="WP_262841258.1">
    <property type="nucleotide sequence ID" value="NZ_JANZYP010000004.1"/>
</dbReference>